<dbReference type="Proteomes" id="UP000818603">
    <property type="component" value="Unassembled WGS sequence"/>
</dbReference>
<evidence type="ECO:0000313" key="2">
    <source>
        <dbReference type="Proteomes" id="UP000818603"/>
    </source>
</evidence>
<name>A0ABX0HTR1_9PROT</name>
<evidence type="ECO:0000313" key="1">
    <source>
        <dbReference type="EMBL" id="NHK29683.1"/>
    </source>
</evidence>
<gene>
    <name evidence="1" type="ORF">FF098_017385</name>
</gene>
<protein>
    <submittedName>
        <fullName evidence="1">Uncharacterized protein</fullName>
    </submittedName>
</protein>
<dbReference type="RefSeq" id="WP_155142976.1">
    <property type="nucleotide sequence ID" value="NZ_BMGZ01000006.1"/>
</dbReference>
<dbReference type="EMBL" id="VCJR02000007">
    <property type="protein sequence ID" value="NHK29683.1"/>
    <property type="molecule type" value="Genomic_DNA"/>
</dbReference>
<organism evidence="1 2">
    <name type="scientific">Aquisalinus luteolus</name>
    <dbReference type="NCBI Taxonomy" id="1566827"/>
    <lineage>
        <taxon>Bacteria</taxon>
        <taxon>Pseudomonadati</taxon>
        <taxon>Pseudomonadota</taxon>
        <taxon>Alphaproteobacteria</taxon>
        <taxon>Parvularculales</taxon>
        <taxon>Parvularculaceae</taxon>
        <taxon>Aquisalinus</taxon>
    </lineage>
</organism>
<proteinExistence type="predicted"/>
<comment type="caution">
    <text evidence="1">The sequence shown here is derived from an EMBL/GenBank/DDBJ whole genome shotgun (WGS) entry which is preliminary data.</text>
</comment>
<sequence length="209" mass="23809">MTPKTRLSKRKVQIVEELNGRRPKIATLNELRVRSYWQVMKKPGSRSLADHRKSFTRTVLEHGEPLTVYDLSRTYEGIPVALTTGIFARWAIWEFIERGYLTDLPGAEDIILYMGCDACTGLVRVNENLYSITGTSCYLRSLYLVSLENDYDLLKSFSNVEWPILGATKDGAFRQINNDVSVYELGLLPSYTSALNGKHLSLAKISFRY</sequence>
<reference evidence="1 2" key="1">
    <citation type="submission" date="2020-02" db="EMBL/GenBank/DDBJ databases">
        <title>Genome sequence of Parvularcula flava strain NH6-79.</title>
        <authorList>
            <person name="Abdul Karim M.H."/>
            <person name="Lam M.Q."/>
            <person name="Chen S.J."/>
            <person name="Yahya A."/>
            <person name="Shahir S."/>
            <person name="Shamsir M.S."/>
            <person name="Chong C.S."/>
        </authorList>
    </citation>
    <scope>NUCLEOTIDE SEQUENCE [LARGE SCALE GENOMIC DNA]</scope>
    <source>
        <strain evidence="1 2">NH6-79</strain>
    </source>
</reference>
<accession>A0ABX0HTR1</accession>
<keyword evidence="2" id="KW-1185">Reference proteome</keyword>